<sequence length="766" mass="86357">MLSDKRMQSTACILCSINCGLKIQVEHGEFTRILGDKKNPHSEGYLCQKALGLNHYQNHTRRLTHPMRKRSDGRFEKIDWGTAISEVAGKLKELRRTFGGSTIAYYGGGGQGNHLGGAYAQSFREALGTPYVYSALAQEKTGSFWVNGKLFGRQSCHITEGIEEAEYTLIIGANPWQSHGIIQARKVLKNIAKNPKRKLIVIDPRLTETAALADIHLQVRPGMDAFLLAALLGVIVNEGLEDRIFLEKYTTGFDEISTVLKKIPIDHYAKRAGIDPDLVRRVAREFATARSASVRHDLGLEQSLHSTLNTYLEKLLFLITGHFGKPGCNTLHTLFAPILTHSKEPEEGGICTKVTGMKEICQLFPPNILPAEIDTEHPDRIRAVFVDSSNPIQSAADTQAYRKAFKKLELLVVLDVAETETAQLADYILPAPSQYEKWEASFFNLSFPKNYFQLRAPILPIQGDTLPEPEIYYRLLVAMKAIPRRFPILETASKIDRQFPVLNLFFKTLMATLIFRPNLKPYLPAILYATLGKALPKGAQAAAVCWGLSHRYVKRYAKQVQRAGFRGKGTTLRESLFKDILESDTAVTISQHTYEEMWDLMGYKDKRIRLLIPEMLDELSLLKKESEDLFDKRSFPFVLSAGERRANNANQIYRDPSWRKKDSEGALRIHPDDARKLGLMEGKYAKCESENGVIKVKIKYDDAMQCGYLSLPHGYGMYYPDPENPEQMKQSGPSINQLTSANHCDATAKTPYHKYVPVRLQPMLSK</sequence>
<dbReference type="PANTHER" id="PTHR43105:SF9">
    <property type="entry name" value="NADPH-FE(3+) OXIDOREDUCTASE SUBUNIT ALPHA"/>
    <property type="match status" value="1"/>
</dbReference>
<organism evidence="7">
    <name type="scientific">hydrothermal vent metagenome</name>
    <dbReference type="NCBI Taxonomy" id="652676"/>
    <lineage>
        <taxon>unclassified sequences</taxon>
        <taxon>metagenomes</taxon>
        <taxon>ecological metagenomes</taxon>
    </lineage>
</organism>
<dbReference type="InterPro" id="IPR006963">
    <property type="entry name" value="Mopterin_OxRdtase_4Fe-4S_dom"/>
</dbReference>
<dbReference type="InterPro" id="IPR009010">
    <property type="entry name" value="Asp_de-COase-like_dom_sf"/>
</dbReference>
<dbReference type="SUPFAM" id="SSF53706">
    <property type="entry name" value="Formate dehydrogenase/DMSO reductase, domains 1-3"/>
    <property type="match status" value="1"/>
</dbReference>
<proteinExistence type="predicted"/>
<accession>A0A3B1CSK5</accession>
<dbReference type="GO" id="GO:0016491">
    <property type="term" value="F:oxidoreductase activity"/>
    <property type="evidence" value="ECO:0007669"/>
    <property type="project" value="UniProtKB-KW"/>
</dbReference>
<dbReference type="Gene3D" id="2.40.40.20">
    <property type="match status" value="1"/>
</dbReference>
<dbReference type="GO" id="GO:0051539">
    <property type="term" value="F:4 iron, 4 sulfur cluster binding"/>
    <property type="evidence" value="ECO:0007669"/>
    <property type="project" value="UniProtKB-KW"/>
</dbReference>
<dbReference type="SMART" id="SM00926">
    <property type="entry name" value="Molybdop_Fe4S4"/>
    <property type="match status" value="1"/>
</dbReference>
<evidence type="ECO:0000256" key="3">
    <source>
        <dbReference type="ARBA" id="ARBA00023002"/>
    </source>
</evidence>
<dbReference type="SUPFAM" id="SSF50692">
    <property type="entry name" value="ADC-like"/>
    <property type="match status" value="1"/>
</dbReference>
<feature type="domain" description="4Fe-4S Mo/W bis-MGD-type" evidence="6">
    <location>
        <begin position="4"/>
        <end position="61"/>
    </location>
</feature>
<dbReference type="Gene3D" id="3.40.50.740">
    <property type="match status" value="1"/>
</dbReference>
<dbReference type="GO" id="GO:0016020">
    <property type="term" value="C:membrane"/>
    <property type="evidence" value="ECO:0007669"/>
    <property type="project" value="TreeGrafter"/>
</dbReference>
<evidence type="ECO:0000256" key="5">
    <source>
        <dbReference type="ARBA" id="ARBA00023014"/>
    </source>
</evidence>
<dbReference type="EMBL" id="UOGF01000100">
    <property type="protein sequence ID" value="VAX32989.1"/>
    <property type="molecule type" value="Genomic_DNA"/>
</dbReference>
<protein>
    <submittedName>
        <fullName evidence="7">Molybdopterin-binding oxidoreductase, [4Fe-4S] cluster binding and molybdopterin cofactor binding site containing</fullName>
    </submittedName>
</protein>
<evidence type="ECO:0000313" key="7">
    <source>
        <dbReference type="EMBL" id="VAX32989.1"/>
    </source>
</evidence>
<evidence type="ECO:0000256" key="4">
    <source>
        <dbReference type="ARBA" id="ARBA00023004"/>
    </source>
</evidence>
<dbReference type="GO" id="GO:0043546">
    <property type="term" value="F:molybdopterin cofactor binding"/>
    <property type="evidence" value="ECO:0007669"/>
    <property type="project" value="InterPro"/>
</dbReference>
<dbReference type="PANTHER" id="PTHR43105">
    <property type="entry name" value="RESPIRATORY NITRATE REDUCTASE"/>
    <property type="match status" value="1"/>
</dbReference>
<dbReference type="Gene3D" id="2.20.25.90">
    <property type="entry name" value="ADC-like domains"/>
    <property type="match status" value="1"/>
</dbReference>
<evidence type="ECO:0000256" key="2">
    <source>
        <dbReference type="ARBA" id="ARBA00022723"/>
    </source>
</evidence>
<dbReference type="PROSITE" id="PS51669">
    <property type="entry name" value="4FE4S_MOW_BIS_MGD"/>
    <property type="match status" value="1"/>
</dbReference>
<keyword evidence="1" id="KW-0004">4Fe-4S</keyword>
<reference evidence="7" key="1">
    <citation type="submission" date="2018-06" db="EMBL/GenBank/DDBJ databases">
        <authorList>
            <person name="Zhirakovskaya E."/>
        </authorList>
    </citation>
    <scope>NUCLEOTIDE SEQUENCE</scope>
</reference>
<name>A0A3B1CSK5_9ZZZZ</name>
<dbReference type="InterPro" id="IPR006656">
    <property type="entry name" value="Mopterin_OxRdtase"/>
</dbReference>
<evidence type="ECO:0000256" key="1">
    <source>
        <dbReference type="ARBA" id="ARBA00022485"/>
    </source>
</evidence>
<dbReference type="AlphaFoldDB" id="A0A3B1CSK5"/>
<dbReference type="Pfam" id="PF04879">
    <property type="entry name" value="Molybdop_Fe4S4"/>
    <property type="match status" value="1"/>
</dbReference>
<evidence type="ECO:0000259" key="6">
    <source>
        <dbReference type="PROSITE" id="PS51669"/>
    </source>
</evidence>
<dbReference type="Pfam" id="PF00384">
    <property type="entry name" value="Molybdopterin"/>
    <property type="match status" value="1"/>
</dbReference>
<dbReference type="Pfam" id="PF01568">
    <property type="entry name" value="Molydop_binding"/>
    <property type="match status" value="1"/>
</dbReference>
<keyword evidence="3" id="KW-0560">Oxidoreductase</keyword>
<keyword evidence="2" id="KW-0479">Metal-binding</keyword>
<dbReference type="InterPro" id="IPR006657">
    <property type="entry name" value="MoPterin_dinucl-bd_dom"/>
</dbReference>
<dbReference type="GO" id="GO:0046872">
    <property type="term" value="F:metal ion binding"/>
    <property type="evidence" value="ECO:0007669"/>
    <property type="project" value="UniProtKB-KW"/>
</dbReference>
<keyword evidence="4" id="KW-0408">Iron</keyword>
<dbReference type="InterPro" id="IPR050123">
    <property type="entry name" value="Prok_molybdopt-oxidoreductase"/>
</dbReference>
<gene>
    <name evidence="7" type="ORF">MNBD_NITROSPIRAE01-1348</name>
</gene>
<dbReference type="Gene3D" id="3.40.228.10">
    <property type="entry name" value="Dimethylsulfoxide Reductase, domain 2"/>
    <property type="match status" value="1"/>
</dbReference>
<keyword evidence="5" id="KW-0411">Iron-sulfur</keyword>